<dbReference type="PROSITE" id="PS51257">
    <property type="entry name" value="PROKAR_LIPOPROTEIN"/>
    <property type="match status" value="1"/>
</dbReference>
<dbReference type="Pfam" id="PF24837">
    <property type="entry name" value="AMIN-like"/>
    <property type="match status" value="1"/>
</dbReference>
<sequence length="233" mass="24802">MSIRHPSAARILSGLLTAGLAATVLVGCSTPGTGGSTDASEPAFKANEVSGGDAPQSIPTYKRKVGENLDPISGSNDSWKPEVTIPASNDPAVPSSLVFHDVRVGEHADFYRVVLEFKKDPSADQSKDAEENPWEANLEWVDAPITLGKGDAMDSSGKAFLDVNVGRSAMPVTPELEELYFAGDKTIKIGPLEVLVDGTVEDQTHVVIAMDQKHPLQAGFLTRPARLVIDVKK</sequence>
<evidence type="ECO:0000313" key="4">
    <source>
        <dbReference type="EMBL" id="RRC94714.1"/>
    </source>
</evidence>
<accession>A0A3P1SCC8</accession>
<evidence type="ECO:0000313" key="5">
    <source>
        <dbReference type="Proteomes" id="UP000280444"/>
    </source>
</evidence>
<evidence type="ECO:0000256" key="2">
    <source>
        <dbReference type="SAM" id="SignalP"/>
    </source>
</evidence>
<dbReference type="EMBL" id="RQZF01000011">
    <property type="protein sequence ID" value="RRC94714.1"/>
    <property type="molecule type" value="Genomic_DNA"/>
</dbReference>
<feature type="domain" description="AMIN-like" evidence="3">
    <location>
        <begin position="99"/>
        <end position="232"/>
    </location>
</feature>
<dbReference type="OrthoDB" id="3393679at2"/>
<reference evidence="4 5" key="1">
    <citation type="submission" date="2018-11" db="EMBL/GenBank/DDBJ databases">
        <title>Genomes From Bacteria Associated with the Canine Oral Cavity: a Test Case for Automated Genome-Based Taxonomic Assignment.</title>
        <authorList>
            <person name="Coil D.A."/>
            <person name="Jospin G."/>
            <person name="Darling A.E."/>
            <person name="Wallis C."/>
            <person name="Davis I.J."/>
            <person name="Harris S."/>
            <person name="Eisen J.A."/>
            <person name="Holcombe L.J."/>
            <person name="O'Flynn C."/>
        </authorList>
    </citation>
    <scope>NUCLEOTIDE SEQUENCE [LARGE SCALE GENOMIC DNA]</scope>
    <source>
        <strain evidence="4 5">OH770</strain>
    </source>
</reference>
<feature type="signal peptide" evidence="2">
    <location>
        <begin position="1"/>
        <end position="21"/>
    </location>
</feature>
<organism evidence="4 5">
    <name type="scientific">Schaalia canis</name>
    <dbReference type="NCBI Taxonomy" id="100469"/>
    <lineage>
        <taxon>Bacteria</taxon>
        <taxon>Bacillati</taxon>
        <taxon>Actinomycetota</taxon>
        <taxon>Actinomycetes</taxon>
        <taxon>Actinomycetales</taxon>
        <taxon>Actinomycetaceae</taxon>
        <taxon>Schaalia</taxon>
    </lineage>
</organism>
<dbReference type="InterPro" id="IPR056303">
    <property type="entry name" value="AMIN-like"/>
</dbReference>
<gene>
    <name evidence="4" type="ORF">EII11_09155</name>
</gene>
<keyword evidence="2" id="KW-0732">Signal</keyword>
<proteinExistence type="predicted"/>
<protein>
    <recommendedName>
        <fullName evidence="3">AMIN-like domain-containing protein</fullName>
    </recommendedName>
</protein>
<keyword evidence="5" id="KW-1185">Reference proteome</keyword>
<evidence type="ECO:0000256" key="1">
    <source>
        <dbReference type="SAM" id="MobiDB-lite"/>
    </source>
</evidence>
<comment type="caution">
    <text evidence="4">The sequence shown here is derived from an EMBL/GenBank/DDBJ whole genome shotgun (WGS) entry which is preliminary data.</text>
</comment>
<evidence type="ECO:0000259" key="3">
    <source>
        <dbReference type="Pfam" id="PF24837"/>
    </source>
</evidence>
<feature type="chain" id="PRO_5039678318" description="AMIN-like domain-containing protein" evidence="2">
    <location>
        <begin position="22"/>
        <end position="233"/>
    </location>
</feature>
<dbReference type="Proteomes" id="UP000280444">
    <property type="component" value="Unassembled WGS sequence"/>
</dbReference>
<feature type="region of interest" description="Disordered" evidence="1">
    <location>
        <begin position="33"/>
        <end position="60"/>
    </location>
</feature>
<dbReference type="RefSeq" id="WP_124871870.1">
    <property type="nucleotide sequence ID" value="NZ_RQZF01000011.1"/>
</dbReference>
<name>A0A3P1SCC8_9ACTO</name>
<dbReference type="AlphaFoldDB" id="A0A3P1SCC8"/>